<organism evidence="2 3">
    <name type="scientific">Citrullus colocynthis</name>
    <name type="common">colocynth</name>
    <dbReference type="NCBI Taxonomy" id="252529"/>
    <lineage>
        <taxon>Eukaryota</taxon>
        <taxon>Viridiplantae</taxon>
        <taxon>Streptophyta</taxon>
        <taxon>Embryophyta</taxon>
        <taxon>Tracheophyta</taxon>
        <taxon>Spermatophyta</taxon>
        <taxon>Magnoliopsida</taxon>
        <taxon>eudicotyledons</taxon>
        <taxon>Gunneridae</taxon>
        <taxon>Pentapetalae</taxon>
        <taxon>rosids</taxon>
        <taxon>fabids</taxon>
        <taxon>Cucurbitales</taxon>
        <taxon>Cucurbitaceae</taxon>
        <taxon>Benincaseae</taxon>
        <taxon>Citrullus</taxon>
    </lineage>
</organism>
<name>A0ABP0YQS5_9ROSI</name>
<dbReference type="PANTHER" id="PTHR33513:SF2">
    <property type="match status" value="1"/>
</dbReference>
<dbReference type="Proteomes" id="UP001642487">
    <property type="component" value="Chromosome 4"/>
</dbReference>
<keyword evidence="3" id="KW-1185">Reference proteome</keyword>
<feature type="domain" description="DUF7722" evidence="1">
    <location>
        <begin position="49"/>
        <end position="90"/>
    </location>
</feature>
<accession>A0ABP0YQS5</accession>
<gene>
    <name evidence="2" type="ORF">CITCOLO1_LOCUS12913</name>
</gene>
<reference evidence="2 3" key="1">
    <citation type="submission" date="2024-03" db="EMBL/GenBank/DDBJ databases">
        <authorList>
            <person name="Gkanogiannis A."/>
            <person name="Becerra Lopez-Lavalle L."/>
        </authorList>
    </citation>
    <scope>NUCLEOTIDE SEQUENCE [LARGE SCALE GENOMIC DNA]</scope>
</reference>
<protein>
    <recommendedName>
        <fullName evidence="1">DUF7722 domain-containing protein</fullName>
    </recommendedName>
</protein>
<dbReference type="InterPro" id="IPR056139">
    <property type="entry name" value="DUF7722"/>
</dbReference>
<proteinExistence type="predicted"/>
<evidence type="ECO:0000313" key="2">
    <source>
        <dbReference type="EMBL" id="CAK9320857.1"/>
    </source>
</evidence>
<evidence type="ECO:0000259" key="1">
    <source>
        <dbReference type="Pfam" id="PF24847"/>
    </source>
</evidence>
<evidence type="ECO:0000313" key="3">
    <source>
        <dbReference type="Proteomes" id="UP001642487"/>
    </source>
</evidence>
<dbReference type="Pfam" id="PF24847">
    <property type="entry name" value="DUF7722"/>
    <property type="match status" value="1"/>
</dbReference>
<sequence>MALRWLLHSTSYLLGNPIEVHGYGEERSSKVKKGYEEICTSGFQMPLHYPRYNKADYQKMEEWRLDLLLKEYGLSSQGSLEEKRAFAMDARDSAGLPQMITLHLSDVLATSLAHSYLQYT</sequence>
<dbReference type="EMBL" id="OZ021738">
    <property type="protein sequence ID" value="CAK9320857.1"/>
    <property type="molecule type" value="Genomic_DNA"/>
</dbReference>
<dbReference type="PANTHER" id="PTHR33513">
    <property type="entry name" value="OS06G0523300 PROTEIN"/>
    <property type="match status" value="1"/>
</dbReference>